<evidence type="ECO:0000313" key="4">
    <source>
        <dbReference type="Proteomes" id="UP001320159"/>
    </source>
</evidence>
<keyword evidence="1" id="KW-0812">Transmembrane</keyword>
<feature type="transmembrane region" description="Helical" evidence="1">
    <location>
        <begin position="20"/>
        <end position="44"/>
    </location>
</feature>
<dbReference type="SMART" id="SM00244">
    <property type="entry name" value="PHB"/>
    <property type="match status" value="1"/>
</dbReference>
<comment type="caution">
    <text evidence="3">The sequence shown here is derived from an EMBL/GenBank/DDBJ whole genome shotgun (WGS) entry which is preliminary data.</text>
</comment>
<gene>
    <name evidence="3" type="ORF">CUJ83_07510</name>
</gene>
<feature type="domain" description="Band 7" evidence="2">
    <location>
        <begin position="45"/>
        <end position="219"/>
    </location>
</feature>
<dbReference type="Pfam" id="PF01145">
    <property type="entry name" value="Band_7"/>
    <property type="match status" value="1"/>
</dbReference>
<reference evidence="3 4" key="1">
    <citation type="submission" date="2017-11" db="EMBL/GenBank/DDBJ databases">
        <title>Isolation and Characterization of Family Methanocellaceae Species from Potential Methane Hydrate Area Offshore Southwestern Taiwan.</title>
        <authorList>
            <person name="Zhang W.-L."/>
            <person name="Chen W.-C."/>
            <person name="Lai M.-C."/>
            <person name="Chen S.-C."/>
        </authorList>
    </citation>
    <scope>NUCLEOTIDE SEQUENCE [LARGE SCALE GENOMIC DNA]</scope>
    <source>
        <strain evidence="3 4">CWC-04</strain>
    </source>
</reference>
<dbReference type="InterPro" id="IPR036013">
    <property type="entry name" value="Band_7/SPFH_dom_sf"/>
</dbReference>
<evidence type="ECO:0000259" key="2">
    <source>
        <dbReference type="SMART" id="SM00244"/>
    </source>
</evidence>
<keyword evidence="1" id="KW-0472">Membrane</keyword>
<dbReference type="PANTHER" id="PTHR23222:SF0">
    <property type="entry name" value="PROHIBITIN 1"/>
    <property type="match status" value="1"/>
</dbReference>
<dbReference type="CDD" id="cd03401">
    <property type="entry name" value="SPFH_prohibitin"/>
    <property type="match status" value="1"/>
</dbReference>
<dbReference type="EMBL" id="PGCK01000005">
    <property type="protein sequence ID" value="MCD1294844.1"/>
    <property type="molecule type" value="Genomic_DNA"/>
</dbReference>
<dbReference type="Gene3D" id="3.30.479.30">
    <property type="entry name" value="Band 7 domain"/>
    <property type="match status" value="1"/>
</dbReference>
<dbReference type="GO" id="GO:0016020">
    <property type="term" value="C:membrane"/>
    <property type="evidence" value="ECO:0007669"/>
    <property type="project" value="InterPro"/>
</dbReference>
<proteinExistence type="predicted"/>
<dbReference type="SUPFAM" id="SSF117892">
    <property type="entry name" value="Band 7/SPFH domain"/>
    <property type="match status" value="1"/>
</dbReference>
<evidence type="ECO:0000256" key="1">
    <source>
        <dbReference type="SAM" id="Phobius"/>
    </source>
</evidence>
<dbReference type="PANTHER" id="PTHR23222">
    <property type="entry name" value="PROHIBITIN"/>
    <property type="match status" value="1"/>
</dbReference>
<dbReference type="Proteomes" id="UP001320159">
    <property type="component" value="Unassembled WGS sequence"/>
</dbReference>
<dbReference type="InterPro" id="IPR001107">
    <property type="entry name" value="Band_7"/>
</dbReference>
<keyword evidence="4" id="KW-1185">Reference proteome</keyword>
<dbReference type="PRINTS" id="PR00679">
    <property type="entry name" value="PROHIBITIN"/>
</dbReference>
<dbReference type="AlphaFoldDB" id="A0AAP2RC72"/>
<dbReference type="InterPro" id="IPR000163">
    <property type="entry name" value="Prohibitin"/>
</dbReference>
<organism evidence="3 4">
    <name type="scientific">Methanooceanicella nereidis</name>
    <dbReference type="NCBI Taxonomy" id="2052831"/>
    <lineage>
        <taxon>Archaea</taxon>
        <taxon>Methanobacteriati</taxon>
        <taxon>Methanobacteriota</taxon>
        <taxon>Stenosarchaea group</taxon>
        <taxon>Methanomicrobia</taxon>
        <taxon>Methanocellales</taxon>
        <taxon>Methanocellaceae</taxon>
        <taxon>Methanooceanicella</taxon>
    </lineage>
</organism>
<keyword evidence="1" id="KW-1133">Transmembrane helix</keyword>
<protein>
    <submittedName>
        <fullName evidence="3">Band 7 protein</fullName>
    </submittedName>
</protein>
<name>A0AAP2RC72_9EURY</name>
<sequence length="295" mass="32878">MIYQAFTHIILRGINLKNTVGIASAAVLIAVILLIVVSLVTGLLSPVVVVPAGSVGVHDLFGNVDANELYAGFHFKNPFADVKIMSIKTQAYTMSILEEEGTKTRSDTVNTLTKEGLSVDLDLTVLYRLDPEKADQVYKSVGTDYADVIVRPQIRSVIREVIARYEAKDIYSAERNRISGEIYDELNMKLNARGIIVEQVLLRNVKLPPSVQNSIEAKITAEQNVGRMSFVLQAEELEAKRKVVEAQGIADSNTIIRDSIDEKYLYWYWINSLNNKSVIYVPTGSNGMPMFKEFT</sequence>
<evidence type="ECO:0000313" key="3">
    <source>
        <dbReference type="EMBL" id="MCD1294844.1"/>
    </source>
</evidence>
<accession>A0AAP2RC72</accession>